<keyword evidence="1" id="KW-1133">Transmembrane helix</keyword>
<evidence type="ECO:0000256" key="1">
    <source>
        <dbReference type="SAM" id="Phobius"/>
    </source>
</evidence>
<evidence type="ECO:0000313" key="3">
    <source>
        <dbReference type="Proteomes" id="UP000222106"/>
    </source>
</evidence>
<sequence length="198" mass="21446">MTTPQTGTKRRRMTPVRQFQVVGLVHGALFAWTGFYLYAPRNYTDGIERVLLDVTAGGFGDRFYAAVVAVLVWGHVPVVYLLAVWGVVLALGSLRGPRPGEGYDPGRVPTVLLFWGSFAIAAMIRSISGTTAGPHRFLDSPYYGVSFGAFWVWAGIALAAVTTAGVRAARGIPSPDAADVRHTRAARVMAAQRRRENP</sequence>
<feature type="transmembrane region" description="Helical" evidence="1">
    <location>
        <begin position="111"/>
        <end position="128"/>
    </location>
</feature>
<keyword evidence="1" id="KW-0472">Membrane</keyword>
<evidence type="ECO:0000313" key="2">
    <source>
        <dbReference type="EMBL" id="PFG41283.1"/>
    </source>
</evidence>
<dbReference type="AlphaFoldDB" id="A0A2A9ERA3"/>
<reference evidence="2 3" key="1">
    <citation type="submission" date="2017-10" db="EMBL/GenBank/DDBJ databases">
        <title>Sequencing the genomes of 1000 actinobacteria strains.</title>
        <authorList>
            <person name="Klenk H.-P."/>
        </authorList>
    </citation>
    <scope>NUCLEOTIDE SEQUENCE [LARGE SCALE GENOMIC DNA]</scope>
    <source>
        <strain evidence="2 3">DSM 21838</strain>
    </source>
</reference>
<keyword evidence="3" id="KW-1185">Reference proteome</keyword>
<name>A0A2A9ERA3_9MICO</name>
<gene>
    <name evidence="2" type="ORF">ATJ97_3831</name>
</gene>
<dbReference type="Proteomes" id="UP000222106">
    <property type="component" value="Unassembled WGS sequence"/>
</dbReference>
<feature type="transmembrane region" description="Helical" evidence="1">
    <location>
        <begin position="63"/>
        <end position="91"/>
    </location>
</feature>
<accession>A0A2A9ERA3</accession>
<comment type="caution">
    <text evidence="2">The sequence shown here is derived from an EMBL/GenBank/DDBJ whole genome shotgun (WGS) entry which is preliminary data.</text>
</comment>
<dbReference type="EMBL" id="PDJI01000004">
    <property type="protein sequence ID" value="PFG41283.1"/>
    <property type="molecule type" value="Genomic_DNA"/>
</dbReference>
<organism evidence="2 3">
    <name type="scientific">Georgenia soli</name>
    <dbReference type="NCBI Taxonomy" id="638953"/>
    <lineage>
        <taxon>Bacteria</taxon>
        <taxon>Bacillati</taxon>
        <taxon>Actinomycetota</taxon>
        <taxon>Actinomycetes</taxon>
        <taxon>Micrococcales</taxon>
        <taxon>Bogoriellaceae</taxon>
        <taxon>Georgenia</taxon>
    </lineage>
</organism>
<keyword evidence="1" id="KW-0812">Transmembrane</keyword>
<protein>
    <submittedName>
        <fullName evidence="2">Uncharacterized protein</fullName>
    </submittedName>
</protein>
<proteinExistence type="predicted"/>
<feature type="transmembrane region" description="Helical" evidence="1">
    <location>
        <begin position="21"/>
        <end position="39"/>
    </location>
</feature>
<feature type="transmembrane region" description="Helical" evidence="1">
    <location>
        <begin position="140"/>
        <end position="161"/>
    </location>
</feature>